<dbReference type="OrthoDB" id="5969286at2759"/>
<comment type="caution">
    <text evidence="4">The sequence shown here is derived from an EMBL/GenBank/DDBJ whole genome shotgun (WGS) entry which is preliminary data.</text>
</comment>
<feature type="non-terminal residue" evidence="4">
    <location>
        <position position="632"/>
    </location>
</feature>
<feature type="compositionally biased region" description="Basic and acidic residues" evidence="2">
    <location>
        <begin position="454"/>
        <end position="470"/>
    </location>
</feature>
<feature type="region of interest" description="Disordered" evidence="2">
    <location>
        <begin position="216"/>
        <end position="256"/>
    </location>
</feature>
<keyword evidence="3" id="KW-0472">Membrane</keyword>
<dbReference type="Proteomes" id="UP001152795">
    <property type="component" value="Unassembled WGS sequence"/>
</dbReference>
<feature type="region of interest" description="Disordered" evidence="2">
    <location>
        <begin position="290"/>
        <end position="585"/>
    </location>
</feature>
<evidence type="ECO:0000256" key="1">
    <source>
        <dbReference type="ARBA" id="ARBA00022658"/>
    </source>
</evidence>
<proteinExistence type="predicted"/>
<feature type="compositionally biased region" description="Polar residues" evidence="2">
    <location>
        <begin position="291"/>
        <end position="301"/>
    </location>
</feature>
<protein>
    <submittedName>
        <fullName evidence="4">Uncharacterized protein</fullName>
    </submittedName>
</protein>
<organism evidence="4 5">
    <name type="scientific">Paramuricea clavata</name>
    <name type="common">Red gorgonian</name>
    <name type="synonym">Violescent sea-whip</name>
    <dbReference type="NCBI Taxonomy" id="317549"/>
    <lineage>
        <taxon>Eukaryota</taxon>
        <taxon>Metazoa</taxon>
        <taxon>Cnidaria</taxon>
        <taxon>Anthozoa</taxon>
        <taxon>Octocorallia</taxon>
        <taxon>Malacalcyonacea</taxon>
        <taxon>Plexauridae</taxon>
        <taxon>Paramuricea</taxon>
    </lineage>
</organism>
<accession>A0A7D9LDP0</accession>
<dbReference type="Pfam" id="PF19056">
    <property type="entry name" value="WD40_2"/>
    <property type="match status" value="1"/>
</dbReference>
<keyword evidence="5" id="KW-1185">Reference proteome</keyword>
<feature type="compositionally biased region" description="Polar residues" evidence="2">
    <location>
        <begin position="394"/>
        <end position="434"/>
    </location>
</feature>
<name>A0A7D9LDP0_PARCT</name>
<feature type="compositionally biased region" description="Low complexity" evidence="2">
    <location>
        <begin position="522"/>
        <end position="534"/>
    </location>
</feature>
<feature type="compositionally biased region" description="Polar residues" evidence="2">
    <location>
        <begin position="471"/>
        <end position="486"/>
    </location>
</feature>
<evidence type="ECO:0000313" key="4">
    <source>
        <dbReference type="EMBL" id="CAB4030664.1"/>
    </source>
</evidence>
<dbReference type="PANTHER" id="PTHR12877:SF7">
    <property type="entry name" value="RHO GUANINE NUCLEOTIDE EXCHANGE FACTOR 10-LIKE PROTEIN"/>
    <property type="match status" value="1"/>
</dbReference>
<dbReference type="EMBL" id="CACRXK020017046">
    <property type="protein sequence ID" value="CAB4030664.1"/>
    <property type="molecule type" value="Genomic_DNA"/>
</dbReference>
<keyword evidence="3" id="KW-0812">Transmembrane</keyword>
<feature type="transmembrane region" description="Helical" evidence="3">
    <location>
        <begin position="123"/>
        <end position="145"/>
    </location>
</feature>
<keyword evidence="3" id="KW-1133">Transmembrane helix</keyword>
<evidence type="ECO:0000256" key="2">
    <source>
        <dbReference type="SAM" id="MobiDB-lite"/>
    </source>
</evidence>
<feature type="compositionally biased region" description="Low complexity" evidence="2">
    <location>
        <begin position="492"/>
        <end position="503"/>
    </location>
</feature>
<evidence type="ECO:0000256" key="3">
    <source>
        <dbReference type="SAM" id="Phobius"/>
    </source>
</evidence>
<dbReference type="InterPro" id="IPR039919">
    <property type="entry name" value="ARHGEF10/ARHGEF17"/>
</dbReference>
<feature type="compositionally biased region" description="Low complexity" evidence="2">
    <location>
        <begin position="381"/>
        <end position="390"/>
    </location>
</feature>
<feature type="compositionally biased region" description="Basic and acidic residues" evidence="2">
    <location>
        <begin position="363"/>
        <end position="376"/>
    </location>
</feature>
<gene>
    <name evidence="4" type="ORF">PACLA_8A000140</name>
</gene>
<sequence>GHWNLVQPSILPLGRFPVAVIADVKDKLWCSSGSQIYVVSKKGDRIQRIIAVDSNMKNLVKHVVSCGVGVWVSVWKKATIKLYHAETCGMIQEVNVVSPVVKMKNDVDSQVQYLSVDKISVTALLFIPGFLWVGTSVGLILLYPLPKMQGVPRVVGRACVAFHAHCGPVRSLLAIPQGVVGEETTSDDVSTGGEDPKEINRKFTMLADSEESVESDEEFYFVDDNKTTSPKKKKLPNSSAKPGSQRLKVTVKGPEQVSLNSEISELPSNGNSEDFSITKHDDFARMMTTFDGFNQDNSQKNKGNDRKSVRSYKNKLFAATHAEDSEKEERSSDIVEVPKSDGNKTPGTNALSGIGDSGAKSDVPTKEYKRTDDSKDNGTASSSSIDSSSDSKSRTNQNSDAGRSVMSEENTSTIENKVTGNISTVTSNERTNNGDVAKNIKATDEQNIYENIPVEEKKDVDSSRTSEDVSQKNPSSLTQTELNPSSLKIPENSEITSSSRNSSQVNTRSEANQQRKKDNDLTSSQHSQNSSTSSKPLEKPQETYVTVLPGTLEQSDGSNTKSSNDGTVDGELGSESDSRFNKTGKSRGRCLSYLVVSGGEGHVDLRLKVKSKQDLKKDAQSMFLIWRVNSKI</sequence>
<feature type="compositionally biased region" description="Basic and acidic residues" evidence="2">
    <location>
        <begin position="321"/>
        <end position="342"/>
    </location>
</feature>
<dbReference type="AlphaFoldDB" id="A0A7D9LDP0"/>
<reference evidence="4" key="1">
    <citation type="submission" date="2020-04" db="EMBL/GenBank/DDBJ databases">
        <authorList>
            <person name="Alioto T."/>
            <person name="Alioto T."/>
            <person name="Gomez Garrido J."/>
        </authorList>
    </citation>
    <scope>NUCLEOTIDE SEQUENCE</scope>
    <source>
        <strain evidence="4">A484AB</strain>
    </source>
</reference>
<evidence type="ECO:0000313" key="5">
    <source>
        <dbReference type="Proteomes" id="UP001152795"/>
    </source>
</evidence>
<dbReference type="GO" id="GO:0005085">
    <property type="term" value="F:guanyl-nucleotide exchange factor activity"/>
    <property type="evidence" value="ECO:0007669"/>
    <property type="project" value="UniProtKB-KW"/>
</dbReference>
<dbReference type="GO" id="GO:0030036">
    <property type="term" value="P:actin cytoskeleton organization"/>
    <property type="evidence" value="ECO:0007669"/>
    <property type="project" value="TreeGrafter"/>
</dbReference>
<feature type="compositionally biased region" description="Polar residues" evidence="2">
    <location>
        <begin position="552"/>
        <end position="566"/>
    </location>
</feature>
<keyword evidence="1" id="KW-0344">Guanine-nucleotide releasing factor</keyword>
<dbReference type="PANTHER" id="PTHR12877">
    <property type="entry name" value="RHO GUANINE NUCLEOTIDE EXCHANGE FACTOR"/>
    <property type="match status" value="1"/>
</dbReference>